<dbReference type="RefSeq" id="WP_197716559.1">
    <property type="nucleotide sequence ID" value="NZ_AP017928.1"/>
</dbReference>
<sequence length="171" mass="18744">MSLAAWLIAWGGANAQTKEKSMKHSPLSLWQVVAVLTEQSPYTKAKIEGLLPVTLVETNNGGGNEIFQFFKSDPVLLNDGSVILNIDLRLKRHGFDPGFLVLELGGTCVPLEEVRGHYGDLQITDTPHGHSLDEKTSYTAYLPWGELSFGFAERNPDCLASIVFEPKKGGM</sequence>
<reference evidence="1 2" key="1">
    <citation type="submission" date="2016-12" db="EMBL/GenBank/DDBJ databases">
        <title>Genome sequencing of Methylocaldum marinum.</title>
        <authorList>
            <person name="Takeuchi M."/>
            <person name="Kamagata Y."/>
            <person name="Hiraoka S."/>
            <person name="Oshima K."/>
            <person name="Hattori M."/>
            <person name="Iwasaki W."/>
        </authorList>
    </citation>
    <scope>NUCLEOTIDE SEQUENCE [LARGE SCALE GENOMIC DNA]</scope>
    <source>
        <strain evidence="1 2">S8</strain>
    </source>
</reference>
<protein>
    <submittedName>
        <fullName evidence="1">Uncharacterized protein</fullName>
    </submittedName>
</protein>
<dbReference type="KEGG" id="mmai:sS8_3583"/>
<keyword evidence="2" id="KW-1185">Reference proteome</keyword>
<gene>
    <name evidence="1" type="ORF">sS8_3583</name>
</gene>
<organism evidence="1 2">
    <name type="scientific">Methylocaldum marinum</name>
    <dbReference type="NCBI Taxonomy" id="1432792"/>
    <lineage>
        <taxon>Bacteria</taxon>
        <taxon>Pseudomonadati</taxon>
        <taxon>Pseudomonadota</taxon>
        <taxon>Gammaproteobacteria</taxon>
        <taxon>Methylococcales</taxon>
        <taxon>Methylococcaceae</taxon>
        <taxon>Methylocaldum</taxon>
    </lineage>
</organism>
<dbReference type="AlphaFoldDB" id="A0A250KV52"/>
<dbReference type="EMBL" id="AP017928">
    <property type="protein sequence ID" value="BBA35520.1"/>
    <property type="molecule type" value="Genomic_DNA"/>
</dbReference>
<proteinExistence type="predicted"/>
<accession>A0A250KV52</accession>
<evidence type="ECO:0000313" key="1">
    <source>
        <dbReference type="EMBL" id="BBA35520.1"/>
    </source>
</evidence>
<name>A0A250KV52_9GAMM</name>
<evidence type="ECO:0000313" key="2">
    <source>
        <dbReference type="Proteomes" id="UP000266313"/>
    </source>
</evidence>
<dbReference type="Proteomes" id="UP000266313">
    <property type="component" value="Chromosome"/>
</dbReference>